<organism evidence="1 2">
    <name type="scientific">Dendrobium chrysotoxum</name>
    <name type="common">Orchid</name>
    <dbReference type="NCBI Taxonomy" id="161865"/>
    <lineage>
        <taxon>Eukaryota</taxon>
        <taxon>Viridiplantae</taxon>
        <taxon>Streptophyta</taxon>
        <taxon>Embryophyta</taxon>
        <taxon>Tracheophyta</taxon>
        <taxon>Spermatophyta</taxon>
        <taxon>Magnoliopsida</taxon>
        <taxon>Liliopsida</taxon>
        <taxon>Asparagales</taxon>
        <taxon>Orchidaceae</taxon>
        <taxon>Epidendroideae</taxon>
        <taxon>Malaxideae</taxon>
        <taxon>Dendrobiinae</taxon>
        <taxon>Dendrobium</taxon>
    </lineage>
</organism>
<gene>
    <name evidence="1" type="ORF">IEQ34_026498</name>
</gene>
<keyword evidence="2" id="KW-1185">Reference proteome</keyword>
<comment type="caution">
    <text evidence="1">The sequence shown here is derived from an EMBL/GenBank/DDBJ whole genome shotgun (WGS) entry which is preliminary data.</text>
</comment>
<dbReference type="EMBL" id="JAGFBR010000758">
    <property type="protein sequence ID" value="KAH0435950.1"/>
    <property type="molecule type" value="Genomic_DNA"/>
</dbReference>
<protein>
    <submittedName>
        <fullName evidence="1">Uncharacterized protein</fullName>
    </submittedName>
</protein>
<sequence>MVSELIFEVSNLSFSSRFVPDQDNFSMTYQRCHVRIDPRVNTKQEEIGDWKQDQIIFRYLAILLFPPVALEDWFEAGVAAEDGCLFPCLIELNLIDCPKLKELPYLPPKLKSLKIGIMRWKTLEFL</sequence>
<reference evidence="1 2" key="1">
    <citation type="journal article" date="2021" name="Hortic Res">
        <title>Chromosome-scale assembly of the Dendrobium chrysotoxum genome enhances the understanding of orchid evolution.</title>
        <authorList>
            <person name="Zhang Y."/>
            <person name="Zhang G.Q."/>
            <person name="Zhang D."/>
            <person name="Liu X.D."/>
            <person name="Xu X.Y."/>
            <person name="Sun W.H."/>
            <person name="Yu X."/>
            <person name="Zhu X."/>
            <person name="Wang Z.W."/>
            <person name="Zhao X."/>
            <person name="Zhong W.Y."/>
            <person name="Chen H."/>
            <person name="Yin W.L."/>
            <person name="Huang T."/>
            <person name="Niu S.C."/>
            <person name="Liu Z.J."/>
        </authorList>
    </citation>
    <scope>NUCLEOTIDE SEQUENCE [LARGE SCALE GENOMIC DNA]</scope>
    <source>
        <strain evidence="1">Lindl</strain>
    </source>
</reference>
<evidence type="ECO:0000313" key="2">
    <source>
        <dbReference type="Proteomes" id="UP000775213"/>
    </source>
</evidence>
<proteinExistence type="predicted"/>
<dbReference type="AlphaFoldDB" id="A0AAV7FLG4"/>
<name>A0AAV7FLG4_DENCH</name>
<evidence type="ECO:0000313" key="1">
    <source>
        <dbReference type="EMBL" id="KAH0435950.1"/>
    </source>
</evidence>
<dbReference type="Proteomes" id="UP000775213">
    <property type="component" value="Unassembled WGS sequence"/>
</dbReference>
<accession>A0AAV7FLG4</accession>